<dbReference type="EMBL" id="PJQM01000953">
    <property type="protein sequence ID" value="RCI03620.1"/>
    <property type="molecule type" value="Genomic_DNA"/>
</dbReference>
<proteinExistence type="predicted"/>
<accession>A0A367KNC1</accession>
<reference evidence="1 2" key="1">
    <citation type="journal article" date="2018" name="G3 (Bethesda)">
        <title>Phylogenetic and Phylogenomic Definition of Rhizopus Species.</title>
        <authorList>
            <person name="Gryganskyi A.P."/>
            <person name="Golan J."/>
            <person name="Dolatabadi S."/>
            <person name="Mondo S."/>
            <person name="Robb S."/>
            <person name="Idnurm A."/>
            <person name="Muszewska A."/>
            <person name="Steczkiewicz K."/>
            <person name="Masonjones S."/>
            <person name="Liao H.L."/>
            <person name="Gajdeczka M.T."/>
            <person name="Anike F."/>
            <person name="Vuek A."/>
            <person name="Anishchenko I.M."/>
            <person name="Voigt K."/>
            <person name="de Hoog G.S."/>
            <person name="Smith M.E."/>
            <person name="Heitman J."/>
            <person name="Vilgalys R."/>
            <person name="Stajich J.E."/>
        </authorList>
    </citation>
    <scope>NUCLEOTIDE SEQUENCE [LARGE SCALE GENOMIC DNA]</scope>
    <source>
        <strain evidence="1 2">LSU 92-RS-03</strain>
    </source>
</reference>
<name>A0A367KNC1_RHIST</name>
<sequence>MDSTLDYTHWDNPSSAALLDNWSLVEKIEEHIEIPKTFDVDKNIQLQLVQKEHRHKKRMDREYVLHPMQN</sequence>
<comment type="caution">
    <text evidence="1">The sequence shown here is derived from an EMBL/GenBank/DDBJ whole genome shotgun (WGS) entry which is preliminary data.</text>
</comment>
<organism evidence="1 2">
    <name type="scientific">Rhizopus stolonifer</name>
    <name type="common">Rhizopus nigricans</name>
    <dbReference type="NCBI Taxonomy" id="4846"/>
    <lineage>
        <taxon>Eukaryota</taxon>
        <taxon>Fungi</taxon>
        <taxon>Fungi incertae sedis</taxon>
        <taxon>Mucoromycota</taxon>
        <taxon>Mucoromycotina</taxon>
        <taxon>Mucoromycetes</taxon>
        <taxon>Mucorales</taxon>
        <taxon>Mucorineae</taxon>
        <taxon>Rhizopodaceae</taxon>
        <taxon>Rhizopus</taxon>
    </lineage>
</organism>
<keyword evidence="2" id="KW-1185">Reference proteome</keyword>
<protein>
    <submittedName>
        <fullName evidence="1">Uncharacterized protein</fullName>
    </submittedName>
</protein>
<evidence type="ECO:0000313" key="2">
    <source>
        <dbReference type="Proteomes" id="UP000253551"/>
    </source>
</evidence>
<dbReference type="AlphaFoldDB" id="A0A367KNC1"/>
<dbReference type="Proteomes" id="UP000253551">
    <property type="component" value="Unassembled WGS sequence"/>
</dbReference>
<evidence type="ECO:0000313" key="1">
    <source>
        <dbReference type="EMBL" id="RCI03620.1"/>
    </source>
</evidence>
<gene>
    <name evidence="1" type="ORF">CU098_012734</name>
</gene>